<dbReference type="SMART" id="SM00906">
    <property type="entry name" value="Fungal_trans"/>
    <property type="match status" value="1"/>
</dbReference>
<dbReference type="GO" id="GO:0003677">
    <property type="term" value="F:DNA binding"/>
    <property type="evidence" value="ECO:0007669"/>
    <property type="project" value="InterPro"/>
</dbReference>
<dbReference type="CDD" id="cd12148">
    <property type="entry name" value="fungal_TF_MHR"/>
    <property type="match status" value="1"/>
</dbReference>
<dbReference type="InParanoid" id="A0A401GWW1"/>
<dbReference type="PROSITE" id="PS00463">
    <property type="entry name" value="ZN2_CY6_FUNGAL_1"/>
    <property type="match status" value="1"/>
</dbReference>
<evidence type="ECO:0000256" key="2">
    <source>
        <dbReference type="ARBA" id="ARBA00022723"/>
    </source>
</evidence>
<keyword evidence="8" id="KW-1185">Reference proteome</keyword>
<dbReference type="RefSeq" id="XP_027617614.1">
    <property type="nucleotide sequence ID" value="XM_027761813.1"/>
</dbReference>
<feature type="compositionally biased region" description="Low complexity" evidence="5">
    <location>
        <begin position="741"/>
        <end position="750"/>
    </location>
</feature>
<feature type="region of interest" description="Disordered" evidence="5">
    <location>
        <begin position="727"/>
        <end position="750"/>
    </location>
</feature>
<dbReference type="SUPFAM" id="SSF57701">
    <property type="entry name" value="Zn2/Cys6 DNA-binding domain"/>
    <property type="match status" value="1"/>
</dbReference>
<dbReference type="GeneID" id="38783618"/>
<feature type="coiled-coil region" evidence="4">
    <location>
        <begin position="90"/>
        <end position="117"/>
    </location>
</feature>
<dbReference type="InterPro" id="IPR036864">
    <property type="entry name" value="Zn2-C6_fun-type_DNA-bd_sf"/>
</dbReference>
<organism evidence="7 8">
    <name type="scientific">Sparassis crispa</name>
    <dbReference type="NCBI Taxonomy" id="139825"/>
    <lineage>
        <taxon>Eukaryota</taxon>
        <taxon>Fungi</taxon>
        <taxon>Dikarya</taxon>
        <taxon>Basidiomycota</taxon>
        <taxon>Agaricomycotina</taxon>
        <taxon>Agaricomycetes</taxon>
        <taxon>Polyporales</taxon>
        <taxon>Sparassidaceae</taxon>
        <taxon>Sparassis</taxon>
    </lineage>
</organism>
<dbReference type="PANTHER" id="PTHR31001:SF56">
    <property type="entry name" value="ZN(2)-C6 FUNGAL-TYPE DOMAIN-CONTAINING PROTEIN"/>
    <property type="match status" value="1"/>
</dbReference>
<dbReference type="Pfam" id="PF04082">
    <property type="entry name" value="Fungal_trans"/>
    <property type="match status" value="1"/>
</dbReference>
<dbReference type="SMART" id="SM00066">
    <property type="entry name" value="GAL4"/>
    <property type="match status" value="1"/>
</dbReference>
<comment type="subcellular location">
    <subcellularLocation>
        <location evidence="1">Nucleus</location>
    </subcellularLocation>
</comment>
<evidence type="ECO:0000259" key="6">
    <source>
        <dbReference type="PROSITE" id="PS50048"/>
    </source>
</evidence>
<feature type="region of interest" description="Disordered" evidence="5">
    <location>
        <begin position="788"/>
        <end position="828"/>
    </location>
</feature>
<dbReference type="Gene3D" id="4.10.240.10">
    <property type="entry name" value="Zn(2)-C6 fungal-type DNA-binding domain"/>
    <property type="match status" value="1"/>
</dbReference>
<protein>
    <recommendedName>
        <fullName evidence="6">Zn(2)-C6 fungal-type domain-containing protein</fullName>
    </recommendedName>
</protein>
<dbReference type="GO" id="GO:0005634">
    <property type="term" value="C:nucleus"/>
    <property type="evidence" value="ECO:0007669"/>
    <property type="project" value="UniProtKB-SubCell"/>
</dbReference>
<feature type="compositionally biased region" description="Polar residues" evidence="5">
    <location>
        <begin position="788"/>
        <end position="806"/>
    </location>
</feature>
<comment type="caution">
    <text evidence="7">The sequence shown here is derived from an EMBL/GenBank/DDBJ whole genome shotgun (WGS) entry which is preliminary data.</text>
</comment>
<feature type="compositionally biased region" description="Polar residues" evidence="5">
    <location>
        <begin position="813"/>
        <end position="824"/>
    </location>
</feature>
<keyword evidence="4" id="KW-0175">Coiled coil</keyword>
<sequence length="887" mass="98103">MPADLTKPSGSTRLRRAGRKDSEEIRFESSREIELKRSRGEISCAECRRLKIRCDKTIPCQSCQRRGCATLCPNGSLATGQGTRFVLAATEHLHQRIAKMNERIRQLEDALAIAHAKYSNEPHPLLTGDKATASAEQEEDLPISRNVPTNIRDAIDAFGTLSVSDHGVSRFFGPTGGAEYLLTVDSDAACTSSDADGASPESIRDSESPPALGELLRFSSAFPFTPTGNSHAVFELVESHLPPYERASQLVEMYMERVAWMFNGITREQVVGEMLPYFYRRPTADPSSTVGYSGPHALSLLFFIFAVGALVDPQQEQSHAEGAHYQQLANAALCLEPVMAKPALVTIQALHLFSVYNAMADNGPGDSEASMEMSWGLFVLCAQLSHSIGLHRDSARWGLSQKVVHRRRILFWTLFTADVWQSLTTGRPPSFSRPYLDCKYPYYEKSMREDSEAVLDHASWHCLFTAECVAEVASKTLTAEGPSYDTIMELDHLVRDFPQAPGEAEMLEERESQTNNTSLPVPTSMQRFILAHSREVLLLYIHRSFFAQAIIDCPANPLRSAYASSFLTAYRSSCTIIKVIRDQFAIYPGVCARIWPIWTYAFSAAVVFGTVVVRGPRSPLASAAMVQLDLASVLFKQAANHSPRAAKAQPIIMRLSEKAHSSLSGAQNNPSAEGAYNGSLWNVNTEDFEDELEIFAGRTKLVASKRLSHSPSQHLDQLRQPFAEAPSFDQQAPPMAPSAPPASSSLQVPVAPTHSGWRLDETLSSTSFSDCRTSQGSYRPIEIDHSQPSTTYAWSQQSHSLPQQTQTHDDTEAASQYHTPQGSAQPYRDRGQMYPPEPVYAGVQQQGYLAPTELVDLGLTSRNSRLDERWTSFMHESGFLDGVNYRS</sequence>
<evidence type="ECO:0000313" key="8">
    <source>
        <dbReference type="Proteomes" id="UP000287166"/>
    </source>
</evidence>
<dbReference type="PROSITE" id="PS50048">
    <property type="entry name" value="ZN2_CY6_FUNGAL_2"/>
    <property type="match status" value="1"/>
</dbReference>
<gene>
    <name evidence="7" type="ORF">SCP_0905810</name>
</gene>
<dbReference type="AlphaFoldDB" id="A0A401GWW1"/>
<dbReference type="PANTHER" id="PTHR31001">
    <property type="entry name" value="UNCHARACTERIZED TRANSCRIPTIONAL REGULATORY PROTEIN"/>
    <property type="match status" value="1"/>
</dbReference>
<accession>A0A401GWW1</accession>
<dbReference type="GO" id="GO:0008270">
    <property type="term" value="F:zinc ion binding"/>
    <property type="evidence" value="ECO:0007669"/>
    <property type="project" value="InterPro"/>
</dbReference>
<evidence type="ECO:0000256" key="4">
    <source>
        <dbReference type="SAM" id="Coils"/>
    </source>
</evidence>
<evidence type="ECO:0000256" key="5">
    <source>
        <dbReference type="SAM" id="MobiDB-lite"/>
    </source>
</evidence>
<proteinExistence type="predicted"/>
<dbReference type="InterPro" id="IPR007219">
    <property type="entry name" value="XnlR_reg_dom"/>
</dbReference>
<evidence type="ECO:0000256" key="3">
    <source>
        <dbReference type="ARBA" id="ARBA00023242"/>
    </source>
</evidence>
<dbReference type="EMBL" id="BFAD01000009">
    <property type="protein sequence ID" value="GBE86701.1"/>
    <property type="molecule type" value="Genomic_DNA"/>
</dbReference>
<keyword evidence="2" id="KW-0479">Metal-binding</keyword>
<evidence type="ECO:0000313" key="7">
    <source>
        <dbReference type="EMBL" id="GBE86701.1"/>
    </source>
</evidence>
<dbReference type="GO" id="GO:0006351">
    <property type="term" value="P:DNA-templated transcription"/>
    <property type="evidence" value="ECO:0007669"/>
    <property type="project" value="InterPro"/>
</dbReference>
<dbReference type="OrthoDB" id="424974at2759"/>
<keyword evidence="3" id="KW-0539">Nucleus</keyword>
<feature type="region of interest" description="Disordered" evidence="5">
    <location>
        <begin position="1"/>
        <end position="23"/>
    </location>
</feature>
<evidence type="ECO:0000256" key="1">
    <source>
        <dbReference type="ARBA" id="ARBA00004123"/>
    </source>
</evidence>
<dbReference type="GO" id="GO:0000981">
    <property type="term" value="F:DNA-binding transcription factor activity, RNA polymerase II-specific"/>
    <property type="evidence" value="ECO:0007669"/>
    <property type="project" value="InterPro"/>
</dbReference>
<dbReference type="Proteomes" id="UP000287166">
    <property type="component" value="Unassembled WGS sequence"/>
</dbReference>
<dbReference type="CDD" id="cd00067">
    <property type="entry name" value="GAL4"/>
    <property type="match status" value="1"/>
</dbReference>
<dbReference type="InterPro" id="IPR001138">
    <property type="entry name" value="Zn2Cys6_DnaBD"/>
</dbReference>
<dbReference type="InterPro" id="IPR050613">
    <property type="entry name" value="Sec_Metabolite_Reg"/>
</dbReference>
<feature type="domain" description="Zn(2)-C6 fungal-type" evidence="6">
    <location>
        <begin position="43"/>
        <end position="72"/>
    </location>
</feature>
<reference evidence="7 8" key="1">
    <citation type="journal article" date="2018" name="Sci. Rep.">
        <title>Genome sequence of the cauliflower mushroom Sparassis crispa (Hanabiratake) and its association with beneficial usage.</title>
        <authorList>
            <person name="Kiyama R."/>
            <person name="Furutani Y."/>
            <person name="Kawaguchi K."/>
            <person name="Nakanishi T."/>
        </authorList>
    </citation>
    <scope>NUCLEOTIDE SEQUENCE [LARGE SCALE GENOMIC DNA]</scope>
</reference>
<name>A0A401GWW1_9APHY</name>
<dbReference type="Pfam" id="PF00172">
    <property type="entry name" value="Zn_clus"/>
    <property type="match status" value="1"/>
</dbReference>